<keyword evidence="1" id="KW-0812">Transmembrane</keyword>
<organism evidence="2 3">
    <name type="scientific">Geodermatophilus siccatus</name>
    <dbReference type="NCBI Taxonomy" id="1137991"/>
    <lineage>
        <taxon>Bacteria</taxon>
        <taxon>Bacillati</taxon>
        <taxon>Actinomycetota</taxon>
        <taxon>Actinomycetes</taxon>
        <taxon>Geodermatophilales</taxon>
        <taxon>Geodermatophilaceae</taxon>
        <taxon>Geodermatophilus</taxon>
    </lineage>
</organism>
<proteinExistence type="predicted"/>
<evidence type="ECO:0000313" key="2">
    <source>
        <dbReference type="EMBL" id="SDN03439.1"/>
    </source>
</evidence>
<reference evidence="3" key="1">
    <citation type="submission" date="2016-10" db="EMBL/GenBank/DDBJ databases">
        <authorList>
            <person name="Varghese N."/>
            <person name="Submissions S."/>
        </authorList>
    </citation>
    <scope>NUCLEOTIDE SEQUENCE [LARGE SCALE GENOMIC DNA]</scope>
    <source>
        <strain evidence="3">DSM 45419</strain>
    </source>
</reference>
<evidence type="ECO:0000256" key="1">
    <source>
        <dbReference type="SAM" id="Phobius"/>
    </source>
</evidence>
<sequence>MSPSTWWLLIGLCVLTTALTRGAGPAATGGRELPAPAVRVVVLLSSALLAALVVTSALADGSELRVGADTAGAATAGVLLWRRAHLLVVVLGAAAVTAGLRALGVD</sequence>
<dbReference type="AlphaFoldDB" id="A0A1G9Y2X9"/>
<dbReference type="EMBL" id="FNHE01000011">
    <property type="protein sequence ID" value="SDN03439.1"/>
    <property type="molecule type" value="Genomic_DNA"/>
</dbReference>
<keyword evidence="1" id="KW-1133">Transmembrane helix</keyword>
<dbReference type="Proteomes" id="UP000198680">
    <property type="component" value="Unassembled WGS sequence"/>
</dbReference>
<gene>
    <name evidence="2" type="ORF">SAMN05660642_03871</name>
</gene>
<name>A0A1G9Y2X9_9ACTN</name>
<feature type="transmembrane region" description="Helical" evidence="1">
    <location>
        <begin position="86"/>
        <end position="104"/>
    </location>
</feature>
<dbReference type="RefSeq" id="WP_091222187.1">
    <property type="nucleotide sequence ID" value="NZ_FNHE01000011.1"/>
</dbReference>
<dbReference type="Pfam" id="PF05437">
    <property type="entry name" value="AzlD"/>
    <property type="match status" value="1"/>
</dbReference>
<dbReference type="InterPro" id="IPR008407">
    <property type="entry name" value="Brnchd-chn_aa_trnsp_AzlD"/>
</dbReference>
<keyword evidence="3" id="KW-1185">Reference proteome</keyword>
<accession>A0A1G9Y2X9</accession>
<protein>
    <submittedName>
        <fullName evidence="2">Branched-chain amino acid transport protein (AzlD)</fullName>
    </submittedName>
</protein>
<keyword evidence="1" id="KW-0472">Membrane</keyword>
<feature type="transmembrane region" description="Helical" evidence="1">
    <location>
        <begin position="38"/>
        <end position="59"/>
    </location>
</feature>
<evidence type="ECO:0000313" key="3">
    <source>
        <dbReference type="Proteomes" id="UP000198680"/>
    </source>
</evidence>
<dbReference type="STRING" id="1137991.SAMN05660642_03871"/>